<dbReference type="SUPFAM" id="SSF63393">
    <property type="entry name" value="RNA polymerase subunits"/>
    <property type="match status" value="1"/>
</dbReference>
<keyword evidence="11" id="KW-1185">Reference proteome</keyword>
<organism evidence="10 11">
    <name type="scientific">Mixia osmundae (strain CBS 9802 / IAM 14324 / JCM 22182 / KY 12970)</name>
    <dbReference type="NCBI Taxonomy" id="764103"/>
    <lineage>
        <taxon>Eukaryota</taxon>
        <taxon>Fungi</taxon>
        <taxon>Dikarya</taxon>
        <taxon>Basidiomycota</taxon>
        <taxon>Pucciniomycotina</taxon>
        <taxon>Mixiomycetes</taxon>
        <taxon>Mixiales</taxon>
        <taxon>Mixiaceae</taxon>
        <taxon>Mixia</taxon>
    </lineage>
</organism>
<dbReference type="eggNOG" id="KOG3490">
    <property type="taxonomic scope" value="Eukaryota"/>
</dbReference>
<evidence type="ECO:0000256" key="2">
    <source>
        <dbReference type="ARBA" id="ARBA00004584"/>
    </source>
</evidence>
<evidence type="ECO:0000256" key="1">
    <source>
        <dbReference type="ARBA" id="ARBA00004123"/>
    </source>
</evidence>
<dbReference type="CDD" id="cd07973">
    <property type="entry name" value="Spt4"/>
    <property type="match status" value="1"/>
</dbReference>
<name>G7E5P1_MIXOS</name>
<reference evidence="10 11" key="1">
    <citation type="journal article" date="2011" name="J. Gen. Appl. Microbiol.">
        <title>Draft genome sequencing of the enigmatic basidiomycete Mixia osmundae.</title>
        <authorList>
            <person name="Nishida H."/>
            <person name="Nagatsuka Y."/>
            <person name="Sugiyama J."/>
        </authorList>
    </citation>
    <scope>NUCLEOTIDE SEQUENCE [LARGE SCALE GENOMIC DNA]</scope>
    <source>
        <strain evidence="11">CBS 9802 / IAM 14324 / JCM 22182 / KY 12970</strain>
    </source>
</reference>
<dbReference type="InParanoid" id="G7E5P1"/>
<dbReference type="EMBL" id="BABT02000150">
    <property type="protein sequence ID" value="GAA98151.1"/>
    <property type="molecule type" value="Genomic_DNA"/>
</dbReference>
<accession>G7E5P1</accession>
<protein>
    <recommendedName>
        <fullName evidence="4 8">Transcription elongation factor SPT4</fullName>
    </recommendedName>
</protein>
<dbReference type="GO" id="GO:0032044">
    <property type="term" value="C:DSIF complex"/>
    <property type="evidence" value="ECO:0007669"/>
    <property type="project" value="TreeGrafter"/>
</dbReference>
<evidence type="ECO:0000256" key="3">
    <source>
        <dbReference type="ARBA" id="ARBA00010464"/>
    </source>
</evidence>
<keyword evidence="6 8" id="KW-0539">Nucleus</keyword>
<dbReference type="STRING" id="764103.G7E5P1"/>
<dbReference type="AlphaFoldDB" id="G7E5P1"/>
<dbReference type="GO" id="GO:0000775">
    <property type="term" value="C:chromosome, centromeric region"/>
    <property type="evidence" value="ECO:0007669"/>
    <property type="project" value="UniProtKB-SubCell"/>
</dbReference>
<comment type="caution">
    <text evidence="10">The sequence shown here is derived from an EMBL/GenBank/DDBJ whole genome shotgun (WGS) entry which is preliminary data.</text>
</comment>
<comment type="function">
    <text evidence="8">The SPT4-SPT5 complex mediates both activation and inhibition of transcription elongation, and plays a role in pre-mRNA processing. This complex seems to be important for the stability of the RNA polymerase II elongation machinery on the chromatin template but not for the inherent ability of this machinery to translocate down the gene.</text>
</comment>
<dbReference type="Gene3D" id="3.30.40.210">
    <property type="match status" value="1"/>
</dbReference>
<dbReference type="Pfam" id="PF06093">
    <property type="entry name" value="Spt4"/>
    <property type="match status" value="1"/>
</dbReference>
<dbReference type="Proteomes" id="UP000009131">
    <property type="component" value="Unassembled WGS sequence"/>
</dbReference>
<dbReference type="PANTHER" id="PTHR12882">
    <property type="entry name" value="SUPPRESSOR OF TY 4"/>
    <property type="match status" value="1"/>
</dbReference>
<dbReference type="GO" id="GO:0008270">
    <property type="term" value="F:zinc ion binding"/>
    <property type="evidence" value="ECO:0007669"/>
    <property type="project" value="InterPro"/>
</dbReference>
<evidence type="ECO:0000256" key="4">
    <source>
        <dbReference type="ARBA" id="ARBA00020182"/>
    </source>
</evidence>
<feature type="domain" description="Spt4/RpoE2 zinc finger" evidence="9">
    <location>
        <begin position="9"/>
        <end position="85"/>
    </location>
</feature>
<gene>
    <name evidence="10" type="primary">Mo04834</name>
    <name evidence="10" type="ORF">E5Q_04834</name>
</gene>
<keyword evidence="5 8" id="KW-0804">Transcription</keyword>
<dbReference type="PIRSF" id="PIRSF025023">
    <property type="entry name" value="Spt4"/>
    <property type="match status" value="1"/>
</dbReference>
<evidence type="ECO:0000313" key="10">
    <source>
        <dbReference type="EMBL" id="GAA98151.1"/>
    </source>
</evidence>
<proteinExistence type="inferred from homology"/>
<evidence type="ECO:0000256" key="7">
    <source>
        <dbReference type="ARBA" id="ARBA00023328"/>
    </source>
</evidence>
<dbReference type="GO" id="GO:0006355">
    <property type="term" value="P:regulation of DNA-templated transcription"/>
    <property type="evidence" value="ECO:0007669"/>
    <property type="project" value="InterPro"/>
</dbReference>
<dbReference type="InterPro" id="IPR009287">
    <property type="entry name" value="Spt4"/>
</dbReference>
<dbReference type="FunCoup" id="G7E5P1">
    <property type="interactions" value="259"/>
</dbReference>
<dbReference type="InterPro" id="IPR038510">
    <property type="entry name" value="Spt4_sf"/>
</dbReference>
<dbReference type="SMART" id="SM01389">
    <property type="entry name" value="Spt4"/>
    <property type="match status" value="1"/>
</dbReference>
<sequence length="110" mass="12051">MPARGTGKQRACLSCSLILTASDFKKSGCPNCPFLAMKSDGERVLQCTTGTFEGVVASVKPQESWVAKFSRIENFIPGAYALRMTGQLDQETQEALEEAGRYIRGRPEDD</sequence>
<dbReference type="PANTHER" id="PTHR12882:SF1">
    <property type="entry name" value="TRANSCRIPTION ELONGATION FACTOR SPT4"/>
    <property type="match status" value="1"/>
</dbReference>
<comment type="similarity">
    <text evidence="3 8">Belongs to the SPT4 family.</text>
</comment>
<evidence type="ECO:0000256" key="8">
    <source>
        <dbReference type="PIRNR" id="PIRNR025023"/>
    </source>
</evidence>
<reference evidence="10 11" key="2">
    <citation type="journal article" date="2012" name="Open Biol.">
        <title>Characteristics of nucleosomes and linker DNA regions on the genome of the basidiomycete Mixia osmundae revealed by mono- and dinucleosome mapping.</title>
        <authorList>
            <person name="Nishida H."/>
            <person name="Kondo S."/>
            <person name="Matsumoto T."/>
            <person name="Suzuki Y."/>
            <person name="Yoshikawa H."/>
            <person name="Taylor T.D."/>
            <person name="Sugiyama J."/>
        </authorList>
    </citation>
    <scope>NUCLEOTIDE SEQUENCE [LARGE SCALE GENOMIC DNA]</scope>
    <source>
        <strain evidence="11">CBS 9802 / IAM 14324 / JCM 22182 / KY 12970</strain>
    </source>
</reference>
<keyword evidence="7" id="KW-0137">Centromere</keyword>
<evidence type="ECO:0000256" key="5">
    <source>
        <dbReference type="ARBA" id="ARBA00023163"/>
    </source>
</evidence>
<dbReference type="OrthoDB" id="248751at2759"/>
<dbReference type="GO" id="GO:0000993">
    <property type="term" value="F:RNA polymerase II complex binding"/>
    <property type="evidence" value="ECO:0007669"/>
    <property type="project" value="TreeGrafter"/>
</dbReference>
<evidence type="ECO:0000259" key="9">
    <source>
        <dbReference type="SMART" id="SM01389"/>
    </source>
</evidence>
<dbReference type="InterPro" id="IPR022800">
    <property type="entry name" value="Spt4/RpoE2_Znf"/>
</dbReference>
<dbReference type="InterPro" id="IPR029040">
    <property type="entry name" value="RPABC4/Spt4"/>
</dbReference>
<evidence type="ECO:0000313" key="11">
    <source>
        <dbReference type="Proteomes" id="UP000009131"/>
    </source>
</evidence>
<comment type="subcellular location">
    <subcellularLocation>
        <location evidence="2">Chromosome</location>
        <location evidence="2">Centromere</location>
    </subcellularLocation>
    <subcellularLocation>
        <location evidence="1 8">Nucleus</location>
    </subcellularLocation>
</comment>
<dbReference type="HOGENOM" id="CLU_138052_2_0_1"/>
<evidence type="ECO:0000256" key="6">
    <source>
        <dbReference type="ARBA" id="ARBA00023242"/>
    </source>
</evidence>
<dbReference type="GO" id="GO:0140673">
    <property type="term" value="P:transcription elongation-coupled chromatin remodeling"/>
    <property type="evidence" value="ECO:0007669"/>
    <property type="project" value="InterPro"/>
</dbReference>